<dbReference type="PANTHER" id="PTHR37028">
    <property type="entry name" value="UNNAMED PRODUCT-RELATED"/>
    <property type="match status" value="1"/>
</dbReference>
<feature type="region of interest" description="Disordered" evidence="1">
    <location>
        <begin position="357"/>
        <end position="388"/>
    </location>
</feature>
<gene>
    <name evidence="2" type="ORF">ADUPG1_009054</name>
</gene>
<evidence type="ECO:0000313" key="3">
    <source>
        <dbReference type="Proteomes" id="UP001057375"/>
    </source>
</evidence>
<feature type="region of interest" description="Disordered" evidence="1">
    <location>
        <begin position="476"/>
        <end position="521"/>
    </location>
</feature>
<reference evidence="2" key="1">
    <citation type="submission" date="2022-03" db="EMBL/GenBank/DDBJ databases">
        <title>Draft genome sequence of Aduncisulcus paluster, a free-living microaerophilic Fornicata.</title>
        <authorList>
            <person name="Yuyama I."/>
            <person name="Kume K."/>
            <person name="Tamura T."/>
            <person name="Inagaki Y."/>
            <person name="Hashimoto T."/>
        </authorList>
    </citation>
    <scope>NUCLEOTIDE SEQUENCE</scope>
    <source>
        <strain evidence="2">NY0171</strain>
    </source>
</reference>
<feature type="region of interest" description="Disordered" evidence="1">
    <location>
        <begin position="62"/>
        <end position="92"/>
    </location>
</feature>
<feature type="region of interest" description="Disordered" evidence="1">
    <location>
        <begin position="151"/>
        <end position="324"/>
    </location>
</feature>
<feature type="compositionally biased region" description="Polar residues" evidence="1">
    <location>
        <begin position="80"/>
        <end position="92"/>
    </location>
</feature>
<keyword evidence="3" id="KW-1185">Reference proteome</keyword>
<comment type="caution">
    <text evidence="2">The sequence shown here is derived from an EMBL/GenBank/DDBJ whole genome shotgun (WGS) entry which is preliminary data.</text>
</comment>
<feature type="compositionally biased region" description="Low complexity" evidence="1">
    <location>
        <begin position="287"/>
        <end position="317"/>
    </location>
</feature>
<feature type="compositionally biased region" description="Basic and acidic residues" evidence="1">
    <location>
        <begin position="200"/>
        <end position="220"/>
    </location>
</feature>
<feature type="compositionally biased region" description="Basic and acidic residues" evidence="1">
    <location>
        <begin position="239"/>
        <end position="253"/>
    </location>
</feature>
<proteinExistence type="predicted"/>
<sequence length="559" mass="62316">MAEIKQNHKDIRDKMIKEELKECTHQPSINKRSIQLTSCESGRVPLSERSTELWKEHNEKLKRMETKREEDELKLVTGKPQISTSSDGQSDRMSVFKKEYIESQIQQQKEKLTSAKKKRSEEEMKEATFRPMINPHSAELAKKVMKRTKIDYGMTSSTSADNDKKSRSKKSASPPISSAKPPVPILGSSRSLSSMSVYERLTKQKYLIEKRKEEKARQIKESTCYHPTINRTSIKLARKALEKKEKEAKKIQESLETSQEVSQPSSVSPSAKPSEVPTQEPVPSLPPASTRPSLSASSLSSSSSSSHQSGDVPQSSSHQLSDSEVLMKKKLSEMNTHERLYFMAYLKNKKREEEKKALEKAELEQKKKKQARLQKMSEYPNGYVSSSTKLGGSLPASKGAGDSSSIASISAGFAASDHVVDMRAHPYYHSTIGGAQYLPYSGGSPFYKTGHSSTGGGRSFVSSGIPMPSHIDQFSPPYSDHQSYRPPPSSLPRVPVGSFYGRPDRMSGSAEMSHKSPSPYVPHETQPTAMMMGAEPYNAGNNIIHDFQDVDDEVRQLFE</sequence>
<name>A0ABQ5KU82_9EUKA</name>
<feature type="compositionally biased region" description="Basic and acidic residues" evidence="1">
    <location>
        <begin position="62"/>
        <end position="74"/>
    </location>
</feature>
<dbReference type="EMBL" id="BQXS01011117">
    <property type="protein sequence ID" value="GKT36011.1"/>
    <property type="molecule type" value="Genomic_DNA"/>
</dbReference>
<feature type="compositionally biased region" description="Low complexity" evidence="1">
    <location>
        <begin position="171"/>
        <end position="180"/>
    </location>
</feature>
<feature type="compositionally biased region" description="Low complexity" evidence="1">
    <location>
        <begin position="258"/>
        <end position="277"/>
    </location>
</feature>
<protein>
    <submittedName>
        <fullName evidence="2">Uncharacterized protein</fullName>
    </submittedName>
</protein>
<dbReference type="PANTHER" id="PTHR37028:SF4">
    <property type="entry name" value="ALMS MOTIF DOMAIN-CONTAINING PROTEIN"/>
    <property type="match status" value="1"/>
</dbReference>
<evidence type="ECO:0000256" key="1">
    <source>
        <dbReference type="SAM" id="MobiDB-lite"/>
    </source>
</evidence>
<organism evidence="2 3">
    <name type="scientific">Aduncisulcus paluster</name>
    <dbReference type="NCBI Taxonomy" id="2918883"/>
    <lineage>
        <taxon>Eukaryota</taxon>
        <taxon>Metamonada</taxon>
        <taxon>Carpediemonas-like organisms</taxon>
        <taxon>Aduncisulcus</taxon>
    </lineage>
</organism>
<evidence type="ECO:0000313" key="2">
    <source>
        <dbReference type="EMBL" id="GKT36011.1"/>
    </source>
</evidence>
<feature type="region of interest" description="Disordered" evidence="1">
    <location>
        <begin position="104"/>
        <end position="138"/>
    </location>
</feature>
<accession>A0ABQ5KU82</accession>
<feature type="compositionally biased region" description="Basic and acidic residues" evidence="1">
    <location>
        <begin position="108"/>
        <end position="128"/>
    </location>
</feature>
<dbReference type="Proteomes" id="UP001057375">
    <property type="component" value="Unassembled WGS sequence"/>
</dbReference>